<proteinExistence type="predicted"/>
<dbReference type="PANTHER" id="PTHR33119:SF1">
    <property type="entry name" value="FE2OG DIOXYGENASE DOMAIN-CONTAINING PROTEIN"/>
    <property type="match status" value="1"/>
</dbReference>
<feature type="domain" description="DUF4246" evidence="2">
    <location>
        <begin position="58"/>
        <end position="139"/>
    </location>
</feature>
<dbReference type="Pfam" id="PF21666">
    <property type="entry name" value="DUF4246_N"/>
    <property type="match status" value="1"/>
</dbReference>
<reference evidence="3 4" key="1">
    <citation type="journal article" date="2019" name="Nat. Ecol. Evol.">
        <title>Megaphylogeny resolves global patterns of mushroom evolution.</title>
        <authorList>
            <person name="Varga T."/>
            <person name="Krizsan K."/>
            <person name="Foldi C."/>
            <person name="Dima B."/>
            <person name="Sanchez-Garcia M."/>
            <person name="Sanchez-Ramirez S."/>
            <person name="Szollosi G.J."/>
            <person name="Szarkandi J.G."/>
            <person name="Papp V."/>
            <person name="Albert L."/>
            <person name="Andreopoulos W."/>
            <person name="Angelini C."/>
            <person name="Antonin V."/>
            <person name="Barry K.W."/>
            <person name="Bougher N.L."/>
            <person name="Buchanan P."/>
            <person name="Buyck B."/>
            <person name="Bense V."/>
            <person name="Catcheside P."/>
            <person name="Chovatia M."/>
            <person name="Cooper J."/>
            <person name="Damon W."/>
            <person name="Desjardin D."/>
            <person name="Finy P."/>
            <person name="Geml J."/>
            <person name="Haridas S."/>
            <person name="Hughes K."/>
            <person name="Justo A."/>
            <person name="Karasinski D."/>
            <person name="Kautmanova I."/>
            <person name="Kiss B."/>
            <person name="Kocsube S."/>
            <person name="Kotiranta H."/>
            <person name="LaButti K.M."/>
            <person name="Lechner B.E."/>
            <person name="Liimatainen K."/>
            <person name="Lipzen A."/>
            <person name="Lukacs Z."/>
            <person name="Mihaltcheva S."/>
            <person name="Morgado L.N."/>
            <person name="Niskanen T."/>
            <person name="Noordeloos M.E."/>
            <person name="Ohm R.A."/>
            <person name="Ortiz-Santana B."/>
            <person name="Ovrebo C."/>
            <person name="Racz N."/>
            <person name="Riley R."/>
            <person name="Savchenko A."/>
            <person name="Shiryaev A."/>
            <person name="Soop K."/>
            <person name="Spirin V."/>
            <person name="Szebenyi C."/>
            <person name="Tomsovsky M."/>
            <person name="Tulloss R.E."/>
            <person name="Uehling J."/>
            <person name="Grigoriev I.V."/>
            <person name="Vagvolgyi C."/>
            <person name="Papp T."/>
            <person name="Martin F.M."/>
            <person name="Miettinen O."/>
            <person name="Hibbett D.S."/>
            <person name="Nagy L.G."/>
        </authorList>
    </citation>
    <scope>NUCLEOTIDE SEQUENCE [LARGE SCALE GENOMIC DNA]</scope>
    <source>
        <strain evidence="3 4">FP101781</strain>
    </source>
</reference>
<evidence type="ECO:0000259" key="2">
    <source>
        <dbReference type="Pfam" id="PF21666"/>
    </source>
</evidence>
<dbReference type="InterPro" id="IPR025340">
    <property type="entry name" value="DUF4246"/>
</dbReference>
<dbReference type="OrthoDB" id="415532at2759"/>
<dbReference type="STRING" id="71717.A0A4Y7SP21"/>
<feature type="domain" description="DUF4246" evidence="1">
    <location>
        <begin position="153"/>
        <end position="595"/>
    </location>
</feature>
<name>A0A4Y7SP21_COPMI</name>
<evidence type="ECO:0000259" key="1">
    <source>
        <dbReference type="Pfam" id="PF14033"/>
    </source>
</evidence>
<dbReference type="Proteomes" id="UP000298030">
    <property type="component" value="Unassembled WGS sequence"/>
</dbReference>
<dbReference type="PANTHER" id="PTHR33119">
    <property type="entry name" value="IFI3P"/>
    <property type="match status" value="1"/>
</dbReference>
<organism evidence="3 4">
    <name type="scientific">Coprinellus micaceus</name>
    <name type="common">Glistening ink-cap mushroom</name>
    <name type="synonym">Coprinus micaceus</name>
    <dbReference type="NCBI Taxonomy" id="71717"/>
    <lineage>
        <taxon>Eukaryota</taxon>
        <taxon>Fungi</taxon>
        <taxon>Dikarya</taxon>
        <taxon>Basidiomycota</taxon>
        <taxon>Agaricomycotina</taxon>
        <taxon>Agaricomycetes</taxon>
        <taxon>Agaricomycetidae</taxon>
        <taxon>Agaricales</taxon>
        <taxon>Agaricineae</taxon>
        <taxon>Psathyrellaceae</taxon>
        <taxon>Coprinellus</taxon>
    </lineage>
</organism>
<evidence type="ECO:0000313" key="3">
    <source>
        <dbReference type="EMBL" id="TEB23620.1"/>
    </source>
</evidence>
<accession>A0A4Y7SP21</accession>
<keyword evidence="4" id="KW-1185">Reference proteome</keyword>
<comment type="caution">
    <text evidence="3">The sequence shown here is derived from an EMBL/GenBank/DDBJ whole genome shotgun (WGS) entry which is preliminary data.</text>
</comment>
<evidence type="ECO:0000313" key="4">
    <source>
        <dbReference type="Proteomes" id="UP000298030"/>
    </source>
</evidence>
<protein>
    <submittedName>
        <fullName evidence="3">Uncharacterized protein</fullName>
    </submittedName>
</protein>
<dbReference type="AlphaFoldDB" id="A0A4Y7SP21"/>
<dbReference type="InterPro" id="IPR049207">
    <property type="entry name" value="DUF4246_N"/>
</dbReference>
<dbReference type="InterPro" id="IPR049192">
    <property type="entry name" value="DUF4246_C"/>
</dbReference>
<dbReference type="Pfam" id="PF14033">
    <property type="entry name" value="DUF4246"/>
    <property type="match status" value="1"/>
</dbReference>
<dbReference type="EMBL" id="QPFP01000075">
    <property type="protein sequence ID" value="TEB23620.1"/>
    <property type="molecule type" value="Genomic_DNA"/>
</dbReference>
<gene>
    <name evidence="3" type="ORF">FA13DRAFT_1669876</name>
</gene>
<sequence length="723" mass="81704">MSLANGRLTRALPLARGASGYPSLRAASPYLRLVPYTKCSCIRPLSKRATAGVITAKPGHGLPLPFASTLETLRREDLPGRFRNAILDDVRLSHEPGGVFSNITLRELTMMRFMNAVTDKPQWTRKVFNSTIVEKWRGEALNDGPVFETQMTERMFNYCIQELQHVAERHIDAPRGAVQVLHTDAGVYKSDTAVPEGTKLALQKAVAVLEDVPEEQKDWHPGSDGKVLDLVHPSLFPLVYGRTRVLPLGAKPTTLDGCIERSGEGDVIPISTESTLTESTSLFKDDPQAAYDEATWSRKFQWLPADVDISGERPRILSYINNLHPQRHKKLYRLVEDVVEAAIPLWNLTLAPYASLYTAPRRIVYEECRYDPDPENNTPEPQREEGEDFASWGARVNLYWEWVQMTRKIVLPEPPEKFEPLPVPPPFSLHKRYGSKPLQVIVKLANIELTPEKPEYEGGTWHVEGKMNEAIAATALYYYDSENITASTLAFRQLSEDFGFHNSPAYKQDHHDWLPAVFGLEQEGALIQNIGSVVTSEGKLVTFPNIIHHQVQPFKLVDPTKPGHRKLLALFLVDPNISIISTADVPCQRADWVDELVTGGDGMEISDERSSYPMSVDQAREYRKEFMEERKEFQLLHRRYSEDHGAISLCEHSRALRLGIALTLRVRSASRIRSYSHFDENTISSQTQRHAHGEIARGGNRRQRQCWDRCSSLETVTTANLGQ</sequence>